<dbReference type="Proteomes" id="UP000265916">
    <property type="component" value="Unassembled WGS sequence"/>
</dbReference>
<feature type="transmembrane region" description="Helical" evidence="8">
    <location>
        <begin position="199"/>
        <end position="223"/>
    </location>
</feature>
<feature type="transmembrane region" description="Helical" evidence="8">
    <location>
        <begin position="399"/>
        <end position="423"/>
    </location>
</feature>
<feature type="domain" description="ABC transmembrane type-1" evidence="9">
    <location>
        <begin position="364"/>
        <end position="559"/>
    </location>
</feature>
<dbReference type="GO" id="GO:0055085">
    <property type="term" value="P:transmembrane transport"/>
    <property type="evidence" value="ECO:0007669"/>
    <property type="project" value="InterPro"/>
</dbReference>
<dbReference type="CDD" id="cd06261">
    <property type="entry name" value="TM_PBP2"/>
    <property type="match status" value="1"/>
</dbReference>
<evidence type="ECO:0000313" key="10">
    <source>
        <dbReference type="EMBL" id="RIY40449.1"/>
    </source>
</evidence>
<feature type="domain" description="ABC transmembrane type-1" evidence="9">
    <location>
        <begin position="60"/>
        <end position="264"/>
    </location>
</feature>
<feature type="transmembrane region" description="Helical" evidence="8">
    <location>
        <begin position="7"/>
        <end position="31"/>
    </location>
</feature>
<feature type="transmembrane region" description="Helical" evidence="8">
    <location>
        <begin position="138"/>
        <end position="158"/>
    </location>
</feature>
<evidence type="ECO:0000256" key="4">
    <source>
        <dbReference type="ARBA" id="ARBA00022519"/>
    </source>
</evidence>
<evidence type="ECO:0000259" key="9">
    <source>
        <dbReference type="PROSITE" id="PS50928"/>
    </source>
</evidence>
<dbReference type="OrthoDB" id="7066776at2"/>
<evidence type="ECO:0000256" key="1">
    <source>
        <dbReference type="ARBA" id="ARBA00004429"/>
    </source>
</evidence>
<dbReference type="EMBL" id="NRJG01000009">
    <property type="protein sequence ID" value="RIY40449.1"/>
    <property type="molecule type" value="Genomic_DNA"/>
</dbReference>
<keyword evidence="3" id="KW-1003">Cell membrane</keyword>
<name>A0A3A1YT74_9GAMM</name>
<comment type="caution">
    <text evidence="10">The sequence shown here is derived from an EMBL/GenBank/DDBJ whole genome shotgun (WGS) entry which is preliminary data.</text>
</comment>
<evidence type="ECO:0000256" key="8">
    <source>
        <dbReference type="RuleBase" id="RU363032"/>
    </source>
</evidence>
<keyword evidence="11" id="KW-1185">Reference proteome</keyword>
<organism evidence="10 11">
    <name type="scientific">Psittacicella hinzii</name>
    <dbReference type="NCBI Taxonomy" id="2028575"/>
    <lineage>
        <taxon>Bacteria</taxon>
        <taxon>Pseudomonadati</taxon>
        <taxon>Pseudomonadota</taxon>
        <taxon>Gammaproteobacteria</taxon>
        <taxon>Pasteurellales</taxon>
        <taxon>Psittacicellaceae</taxon>
        <taxon>Psittacicella</taxon>
    </lineage>
</organism>
<feature type="transmembrane region" description="Helical" evidence="8">
    <location>
        <begin position="94"/>
        <end position="118"/>
    </location>
</feature>
<evidence type="ECO:0000256" key="6">
    <source>
        <dbReference type="ARBA" id="ARBA00022989"/>
    </source>
</evidence>
<keyword evidence="2 8" id="KW-0813">Transport</keyword>
<dbReference type="AlphaFoldDB" id="A0A3A1YT74"/>
<dbReference type="PROSITE" id="PS50928">
    <property type="entry name" value="ABC_TM1"/>
    <property type="match status" value="2"/>
</dbReference>
<protein>
    <recommendedName>
        <fullName evidence="9">ABC transmembrane type-1 domain-containing protein</fullName>
    </recommendedName>
</protein>
<sequence length="573" mass="64601">MQQRRELWLAALVLGLIVLFYALSLGSIFLIRPEFDLNSSSLTSWADLRAILSQVLGIYLKNTLWQASLSACFILLGGYLLAKSLNYLSSRTVTWLLTFSNSSFSLPTILVVFAFITLAGQNGWLNSVFSYLGWELKISVYGLGGILLANCYFNLGYAGNTLYNALQKVPLEQIKLAQMSNFNAWQNLRHVEWPYLKKYVLNLWLLMFMLCFNSFALVLFLGGPKYTNFEIGIYQALVTEADFTKAAVIAGVQIIFSLLLIILISLCRPLRTANKSISLQELQDHVYVQTLWSYKILKTQLSRAYALVIFIFIGLPLWSLVWAGIKSGIYLYQQYSLYREEDISTRAFAGDTFSYPWQDLWQATQTSLIIAAGATIICLLVSVILLRGMRWLGDYAAQWLNNLSLLSLVIPSMLLGAGYFLLLNLGIDLAVGKKTFMLLIMLANAFTALVFSLNYLYPAYQQAQSYAQLAAMVGFNSWQSFWRYELPLIKNSLIYAAITVFILSLGDYSIILFFVSEQQLASITYLLSNQLNSFASNQGNITATCLLLGILGLRLIAYSWVQRNKKSLTFTAN</sequence>
<feature type="transmembrane region" description="Helical" evidence="8">
    <location>
        <begin position="435"/>
        <end position="457"/>
    </location>
</feature>
<dbReference type="Pfam" id="PF00528">
    <property type="entry name" value="BPD_transp_1"/>
    <property type="match status" value="2"/>
</dbReference>
<evidence type="ECO:0000256" key="3">
    <source>
        <dbReference type="ARBA" id="ARBA00022475"/>
    </source>
</evidence>
<comment type="subcellular location">
    <subcellularLocation>
        <location evidence="1">Cell inner membrane</location>
        <topology evidence="1">Multi-pass membrane protein</topology>
    </subcellularLocation>
    <subcellularLocation>
        <location evidence="8">Cell membrane</location>
        <topology evidence="8">Multi-pass membrane protein</topology>
    </subcellularLocation>
</comment>
<keyword evidence="4" id="KW-0997">Cell inner membrane</keyword>
<feature type="transmembrane region" description="Helical" evidence="8">
    <location>
        <begin position="304"/>
        <end position="325"/>
    </location>
</feature>
<feature type="transmembrane region" description="Helical" evidence="8">
    <location>
        <begin position="493"/>
        <end position="515"/>
    </location>
</feature>
<dbReference type="PANTHER" id="PTHR43357">
    <property type="entry name" value="INNER MEMBRANE ABC TRANSPORTER PERMEASE PROTEIN YDCV"/>
    <property type="match status" value="1"/>
</dbReference>
<evidence type="ECO:0000256" key="2">
    <source>
        <dbReference type="ARBA" id="ARBA00022448"/>
    </source>
</evidence>
<dbReference type="PANTHER" id="PTHR43357:SF4">
    <property type="entry name" value="INNER MEMBRANE ABC TRANSPORTER PERMEASE PROTEIN YDCV"/>
    <property type="match status" value="1"/>
</dbReference>
<reference evidence="10 11" key="1">
    <citation type="submission" date="2017-08" db="EMBL/GenBank/DDBJ databases">
        <title>Reclassification of Bisgaard taxon 37 and 44.</title>
        <authorList>
            <person name="Christensen H."/>
        </authorList>
    </citation>
    <scope>NUCLEOTIDE SEQUENCE [LARGE SCALE GENOMIC DNA]</scope>
    <source>
        <strain evidence="10 11">111</strain>
    </source>
</reference>
<keyword evidence="6 8" id="KW-1133">Transmembrane helix</keyword>
<evidence type="ECO:0000256" key="7">
    <source>
        <dbReference type="ARBA" id="ARBA00023136"/>
    </source>
</evidence>
<dbReference type="Gene3D" id="1.10.3720.10">
    <property type="entry name" value="MetI-like"/>
    <property type="match status" value="2"/>
</dbReference>
<dbReference type="GO" id="GO:0005886">
    <property type="term" value="C:plasma membrane"/>
    <property type="evidence" value="ECO:0007669"/>
    <property type="project" value="UniProtKB-SubCell"/>
</dbReference>
<evidence type="ECO:0000256" key="5">
    <source>
        <dbReference type="ARBA" id="ARBA00022692"/>
    </source>
</evidence>
<keyword evidence="5 8" id="KW-0812">Transmembrane</keyword>
<feature type="transmembrane region" description="Helical" evidence="8">
    <location>
        <begin position="541"/>
        <end position="561"/>
    </location>
</feature>
<dbReference type="SUPFAM" id="SSF161098">
    <property type="entry name" value="MetI-like"/>
    <property type="match status" value="2"/>
</dbReference>
<accession>A0A3A1YT74</accession>
<evidence type="ECO:0000313" key="11">
    <source>
        <dbReference type="Proteomes" id="UP000265916"/>
    </source>
</evidence>
<feature type="transmembrane region" description="Helical" evidence="8">
    <location>
        <begin position="243"/>
        <end position="266"/>
    </location>
</feature>
<feature type="transmembrane region" description="Helical" evidence="8">
    <location>
        <begin position="368"/>
        <end position="387"/>
    </location>
</feature>
<feature type="transmembrane region" description="Helical" evidence="8">
    <location>
        <begin position="63"/>
        <end position="82"/>
    </location>
</feature>
<comment type="similarity">
    <text evidence="8">Belongs to the binding-protein-dependent transport system permease family.</text>
</comment>
<dbReference type="InterPro" id="IPR035906">
    <property type="entry name" value="MetI-like_sf"/>
</dbReference>
<keyword evidence="7 8" id="KW-0472">Membrane</keyword>
<dbReference type="InterPro" id="IPR000515">
    <property type="entry name" value="MetI-like"/>
</dbReference>
<dbReference type="RefSeq" id="WP_119530053.1">
    <property type="nucleotide sequence ID" value="NZ_JBHSSP010000032.1"/>
</dbReference>
<gene>
    <name evidence="10" type="ORF">CKF58_00595</name>
</gene>
<proteinExistence type="inferred from homology"/>